<evidence type="ECO:0000256" key="1">
    <source>
        <dbReference type="ARBA" id="ARBA00004651"/>
    </source>
</evidence>
<feature type="transmembrane region" description="Helical" evidence="6">
    <location>
        <begin position="20"/>
        <end position="39"/>
    </location>
</feature>
<feature type="transmembrane region" description="Helical" evidence="6">
    <location>
        <begin position="388"/>
        <end position="406"/>
    </location>
</feature>
<feature type="transmembrane region" description="Helical" evidence="6">
    <location>
        <begin position="51"/>
        <end position="75"/>
    </location>
</feature>
<dbReference type="CDD" id="cd06581">
    <property type="entry name" value="TM_PBP1_LivM_like"/>
    <property type="match status" value="1"/>
</dbReference>
<dbReference type="PANTHER" id="PTHR30482">
    <property type="entry name" value="HIGH-AFFINITY BRANCHED-CHAIN AMINO ACID TRANSPORT SYSTEM PERMEASE"/>
    <property type="match status" value="1"/>
</dbReference>
<comment type="caution">
    <text evidence="7">The sequence shown here is derived from an EMBL/GenBank/DDBJ whole genome shotgun (WGS) entry which is preliminary data.</text>
</comment>
<feature type="transmembrane region" description="Helical" evidence="6">
    <location>
        <begin position="433"/>
        <end position="453"/>
    </location>
</feature>
<feature type="transmembrane region" description="Helical" evidence="6">
    <location>
        <begin position="267"/>
        <end position="289"/>
    </location>
</feature>
<feature type="transmembrane region" description="Helical" evidence="6">
    <location>
        <begin position="239"/>
        <end position="260"/>
    </location>
</feature>
<feature type="transmembrane region" description="Helical" evidence="6">
    <location>
        <begin position="155"/>
        <end position="173"/>
    </location>
</feature>
<dbReference type="EMBL" id="BAABGM010000008">
    <property type="protein sequence ID" value="GAA4402384.1"/>
    <property type="molecule type" value="Genomic_DNA"/>
</dbReference>
<dbReference type="PANTHER" id="PTHR30482:SF10">
    <property type="entry name" value="HIGH-AFFINITY BRANCHED-CHAIN AMINO ACID TRANSPORT PROTEIN BRAE"/>
    <property type="match status" value="1"/>
</dbReference>
<evidence type="ECO:0000256" key="3">
    <source>
        <dbReference type="ARBA" id="ARBA00022692"/>
    </source>
</evidence>
<feature type="transmembrane region" description="Helical" evidence="6">
    <location>
        <begin position="215"/>
        <end position="233"/>
    </location>
</feature>
<dbReference type="InterPro" id="IPR001851">
    <property type="entry name" value="ABC_transp_permease"/>
</dbReference>
<feature type="transmembrane region" description="Helical" evidence="6">
    <location>
        <begin position="179"/>
        <end position="203"/>
    </location>
</feature>
<protein>
    <submittedName>
        <fullName evidence="7">Branched-chain amino acid ABC transporter permease</fullName>
    </submittedName>
</protein>
<keyword evidence="4 6" id="KW-1133">Transmembrane helix</keyword>
<feature type="transmembrane region" description="Helical" evidence="6">
    <location>
        <begin position="473"/>
        <end position="496"/>
    </location>
</feature>
<keyword evidence="5 6" id="KW-0472">Membrane</keyword>
<feature type="transmembrane region" description="Helical" evidence="6">
    <location>
        <begin position="324"/>
        <end position="343"/>
    </location>
</feature>
<reference evidence="8" key="1">
    <citation type="journal article" date="2019" name="Int. J. Syst. Evol. Microbiol.">
        <title>The Global Catalogue of Microorganisms (GCM) 10K type strain sequencing project: providing services to taxonomists for standard genome sequencing and annotation.</title>
        <authorList>
            <consortium name="The Broad Institute Genomics Platform"/>
            <consortium name="The Broad Institute Genome Sequencing Center for Infectious Disease"/>
            <person name="Wu L."/>
            <person name="Ma J."/>
        </authorList>
    </citation>
    <scope>NUCLEOTIDE SEQUENCE [LARGE SCALE GENOMIC DNA]</scope>
    <source>
        <strain evidence="8">JCM 17809</strain>
    </source>
</reference>
<feature type="transmembrane region" description="Helical" evidence="6">
    <location>
        <begin position="87"/>
        <end position="107"/>
    </location>
</feature>
<proteinExistence type="predicted"/>
<name>A0ABP8K8K6_9MICO</name>
<dbReference type="Proteomes" id="UP001500945">
    <property type="component" value="Unassembled WGS sequence"/>
</dbReference>
<evidence type="ECO:0000256" key="6">
    <source>
        <dbReference type="SAM" id="Phobius"/>
    </source>
</evidence>
<evidence type="ECO:0000313" key="7">
    <source>
        <dbReference type="EMBL" id="GAA4402384.1"/>
    </source>
</evidence>
<dbReference type="RefSeq" id="WP_345203682.1">
    <property type="nucleotide sequence ID" value="NZ_BAABGM010000008.1"/>
</dbReference>
<keyword evidence="8" id="KW-1185">Reference proteome</keyword>
<evidence type="ECO:0000256" key="4">
    <source>
        <dbReference type="ARBA" id="ARBA00022989"/>
    </source>
</evidence>
<dbReference type="Pfam" id="PF02653">
    <property type="entry name" value="BPD_transp_2"/>
    <property type="match status" value="1"/>
</dbReference>
<evidence type="ECO:0000256" key="2">
    <source>
        <dbReference type="ARBA" id="ARBA00022475"/>
    </source>
</evidence>
<feature type="transmembrane region" description="Helical" evidence="6">
    <location>
        <begin position="295"/>
        <end position="312"/>
    </location>
</feature>
<comment type="subcellular location">
    <subcellularLocation>
        <location evidence="1">Cell membrane</location>
        <topology evidence="1">Multi-pass membrane protein</topology>
    </subcellularLocation>
</comment>
<organism evidence="7 8">
    <name type="scientific">Fodinibacter luteus</name>
    <dbReference type="NCBI Taxonomy" id="552064"/>
    <lineage>
        <taxon>Bacteria</taxon>
        <taxon>Bacillati</taxon>
        <taxon>Actinomycetota</taxon>
        <taxon>Actinomycetes</taxon>
        <taxon>Micrococcales</taxon>
        <taxon>Intrasporangiaceae</taxon>
        <taxon>Fodinibacter (ex Wang et al. 2009)</taxon>
    </lineage>
</organism>
<gene>
    <name evidence="7" type="ORF">GCM10023168_12890</name>
</gene>
<feature type="transmembrane region" description="Helical" evidence="6">
    <location>
        <begin position="119"/>
        <end position="135"/>
    </location>
</feature>
<accession>A0ABP8K8K6</accession>
<keyword evidence="2" id="KW-1003">Cell membrane</keyword>
<dbReference type="InterPro" id="IPR043428">
    <property type="entry name" value="LivM-like"/>
</dbReference>
<sequence length="559" mass="59530">MSKYSLPDSVRTAHGAKAPWLAIAGGALIILSGLLSWSYDDRILGDLSIRFYPAGIQIYAMLFGVIAVVLGALLLRRPAWLSPARGLRFLGVTAFVFVVWVAAAISYQSGGLINVNEGAYVALAGAVLTAAAGFLSPEVDVDVMAWPRLSSTVEILIIVVLMAVLLFTLAYTLEIDDGVIFASFLVALIALVGGLLATGFGAYLGFIGANNRRPLLLAAFLVAFLFPFTQDGSDANMSIATQILIFAATALGLNIVVGLAGLLDLGYIAFLGTGAYVGAMLSTSAFATVDIKPPFVVVMLIGAATAAVFGLIIGSPTLRVSGDYLAIVTLGFGEIFRLAMFNLDGNNGPSLTNGPNGIPGIPDLNFFGFDFGEVHTVAGIPLGRFSNYYFLLLLLLMFVMLVFTRLNDSRIGRGWVAIREDERAAEAMGVNTFGLKLLAFAVGAALAGLAGTIKAHVDTSVTPDQYIFLESAFLLSAVVLGGMGTVLGVLVGATILKLLPEKLREVNEYRLLMFGLLLVVMMRFRPEGLIASKRRQLEFHEEDEELSELLQAEHLQEAK</sequence>
<keyword evidence="3 6" id="KW-0812">Transmembrane</keyword>
<evidence type="ECO:0000313" key="8">
    <source>
        <dbReference type="Proteomes" id="UP001500945"/>
    </source>
</evidence>
<evidence type="ECO:0000256" key="5">
    <source>
        <dbReference type="ARBA" id="ARBA00023136"/>
    </source>
</evidence>